<name>A0A4Q9R0J0_9GAMM</name>
<dbReference type="SUPFAM" id="SSF51182">
    <property type="entry name" value="RmlC-like cupins"/>
    <property type="match status" value="1"/>
</dbReference>
<protein>
    <recommendedName>
        <fullName evidence="3">Cysteine dioxygenase</fullName>
    </recommendedName>
</protein>
<dbReference type="AlphaFoldDB" id="A0A4Q9R0J0"/>
<keyword evidence="2" id="KW-1185">Reference proteome</keyword>
<gene>
    <name evidence="1" type="ORF">DNJ96_16975</name>
</gene>
<accession>A0A4Q9R0J0</accession>
<dbReference type="EMBL" id="QJUP01000031">
    <property type="protein sequence ID" value="TBU90051.1"/>
    <property type="molecule type" value="Genomic_DNA"/>
</dbReference>
<dbReference type="InterPro" id="IPR014710">
    <property type="entry name" value="RmlC-like_jellyroll"/>
</dbReference>
<dbReference type="Gene3D" id="2.60.120.10">
    <property type="entry name" value="Jelly Rolls"/>
    <property type="match status" value="1"/>
</dbReference>
<evidence type="ECO:0000313" key="2">
    <source>
        <dbReference type="Proteomes" id="UP000292639"/>
    </source>
</evidence>
<evidence type="ECO:0000313" key="1">
    <source>
        <dbReference type="EMBL" id="TBU90051.1"/>
    </source>
</evidence>
<reference evidence="1 2" key="1">
    <citation type="submission" date="2018-06" db="EMBL/GenBank/DDBJ databases">
        <title>Three novel Pseudomonas species isolated from symptomatic oak.</title>
        <authorList>
            <person name="Bueno-Gonzalez V."/>
            <person name="Brady C."/>
        </authorList>
    </citation>
    <scope>NUCLEOTIDE SEQUENCE [LARGE SCALE GENOMIC DNA]</scope>
    <source>
        <strain evidence="1 2">P17C</strain>
    </source>
</reference>
<dbReference type="InterPro" id="IPR011051">
    <property type="entry name" value="RmlC_Cupin_sf"/>
</dbReference>
<organism evidence="1 2">
    <name type="scientific">Stutzerimonas kirkiae</name>
    <dbReference type="NCBI Taxonomy" id="2211392"/>
    <lineage>
        <taxon>Bacteria</taxon>
        <taxon>Pseudomonadati</taxon>
        <taxon>Pseudomonadota</taxon>
        <taxon>Gammaproteobacteria</taxon>
        <taxon>Pseudomonadales</taxon>
        <taxon>Pseudomonadaceae</taxon>
        <taxon>Stutzerimonas</taxon>
    </lineage>
</organism>
<dbReference type="RefSeq" id="WP_131186179.1">
    <property type="nucleotide sequence ID" value="NZ_QJUO01000051.1"/>
</dbReference>
<proteinExistence type="predicted"/>
<sequence length="227" mass="25654">MPSPERRYLSEAQHARDPQLAAFIEAIHGVLDSSSSVVETLAAVSEQVRGFLPHWRLPDARYLARQPGKRYGSYLLYRAADTRFVIVIDTFDAGQTSQIHNHRTWAVVGLIEGTERNRIYLPARALDAPPQLLDEYVTRPGEVFALQETQMHQLQTAEDALSVSFHVYGADVGTIQRLRWDEASAAYREFRQGWSNDVVDLPVYLDGPVLSEIELRRQCVGYLQGAD</sequence>
<dbReference type="Proteomes" id="UP000292639">
    <property type="component" value="Unassembled WGS sequence"/>
</dbReference>
<dbReference type="CDD" id="cd10548">
    <property type="entry name" value="cupin_CDO"/>
    <property type="match status" value="1"/>
</dbReference>
<comment type="caution">
    <text evidence="1">The sequence shown here is derived from an EMBL/GenBank/DDBJ whole genome shotgun (WGS) entry which is preliminary data.</text>
</comment>
<evidence type="ECO:0008006" key="3">
    <source>
        <dbReference type="Google" id="ProtNLM"/>
    </source>
</evidence>